<dbReference type="AlphaFoldDB" id="A0A383R3A9"/>
<evidence type="ECO:0000313" key="2">
    <source>
        <dbReference type="Proteomes" id="UP000304148"/>
    </source>
</evidence>
<evidence type="ECO:0000313" key="1">
    <source>
        <dbReference type="EMBL" id="SYX81605.1"/>
    </source>
</evidence>
<sequence>MKENRESVVRVEEWEDRNYAADDHVSLKRLLRRTVRASAIKRRQREDQGCLSR</sequence>
<organism evidence="1 2">
    <name type="scientific">Paenibacillus alvei</name>
    <name type="common">Bacillus alvei</name>
    <dbReference type="NCBI Taxonomy" id="44250"/>
    <lineage>
        <taxon>Bacteria</taxon>
        <taxon>Bacillati</taxon>
        <taxon>Bacillota</taxon>
        <taxon>Bacilli</taxon>
        <taxon>Bacillales</taxon>
        <taxon>Paenibacillaceae</taxon>
        <taxon>Paenibacillus</taxon>
    </lineage>
</organism>
<reference evidence="2" key="1">
    <citation type="submission" date="2018-08" db="EMBL/GenBank/DDBJ databases">
        <authorList>
            <person name="Chevrot R."/>
        </authorList>
    </citation>
    <scope>NUCLEOTIDE SEQUENCE [LARGE SCALE GENOMIC DNA]</scope>
</reference>
<proteinExistence type="predicted"/>
<gene>
    <name evidence="1" type="ORF">PBLR_10024</name>
</gene>
<name>A0A383R3A9_PAEAL</name>
<protein>
    <submittedName>
        <fullName evidence="1">Uncharacterized protein</fullName>
    </submittedName>
</protein>
<dbReference type="EMBL" id="LS992241">
    <property type="protein sequence ID" value="SYX81605.1"/>
    <property type="molecule type" value="Genomic_DNA"/>
</dbReference>
<accession>A0A383R3A9</accession>
<dbReference type="Proteomes" id="UP000304148">
    <property type="component" value="Chromosome"/>
</dbReference>